<keyword evidence="1" id="KW-0812">Transmembrane</keyword>
<keyword evidence="1" id="KW-1133">Transmembrane helix</keyword>
<accession>A0ABN0SY89</accession>
<evidence type="ECO:0000313" key="2">
    <source>
        <dbReference type="EMBL" id="GAA0205688.1"/>
    </source>
</evidence>
<dbReference type="EMBL" id="BAAACR010000002">
    <property type="protein sequence ID" value="GAA0205688.1"/>
    <property type="molecule type" value="Genomic_DNA"/>
</dbReference>
<evidence type="ECO:0000313" key="3">
    <source>
        <dbReference type="Proteomes" id="UP001500399"/>
    </source>
</evidence>
<dbReference type="Proteomes" id="UP001500399">
    <property type="component" value="Unassembled WGS sequence"/>
</dbReference>
<reference evidence="2 3" key="1">
    <citation type="journal article" date="2019" name="Int. J. Syst. Evol. Microbiol.">
        <title>The Global Catalogue of Microorganisms (GCM) 10K type strain sequencing project: providing services to taxonomists for standard genome sequencing and annotation.</title>
        <authorList>
            <consortium name="The Broad Institute Genomics Platform"/>
            <consortium name="The Broad Institute Genome Sequencing Center for Infectious Disease"/>
            <person name="Wu L."/>
            <person name="Ma J."/>
        </authorList>
    </citation>
    <scope>NUCLEOTIDE SEQUENCE [LARGE SCALE GENOMIC DNA]</scope>
    <source>
        <strain evidence="2 3">JCM 8542</strain>
    </source>
</reference>
<proteinExistence type="predicted"/>
<evidence type="ECO:0000256" key="1">
    <source>
        <dbReference type="SAM" id="Phobius"/>
    </source>
</evidence>
<sequence length="150" mass="17527">MNKNVPEQVFFANAEAELTVPKVMGHFSGQPSEFTYFKNTQQNIIIIPEDRLTLYARDFEKVIENKTGIVSNLGLSISILLSLCTSDFHDYFGVPAVWIQGGFLVVFSISTWVFIWKVFRCLRFYFCKSKYHMNTPKDFVRLCRFRETEK</sequence>
<name>A0ABN0SY89_9FIRM</name>
<organism evidence="2 3">
    <name type="scientific">Selenomonas dianae</name>
    <dbReference type="NCBI Taxonomy" id="135079"/>
    <lineage>
        <taxon>Bacteria</taxon>
        <taxon>Bacillati</taxon>
        <taxon>Bacillota</taxon>
        <taxon>Negativicutes</taxon>
        <taxon>Selenomonadales</taxon>
        <taxon>Selenomonadaceae</taxon>
        <taxon>Selenomonas</taxon>
    </lineage>
</organism>
<comment type="caution">
    <text evidence="2">The sequence shown here is derived from an EMBL/GenBank/DDBJ whole genome shotgun (WGS) entry which is preliminary data.</text>
</comment>
<keyword evidence="1" id="KW-0472">Membrane</keyword>
<dbReference type="RefSeq" id="WP_304988005.1">
    <property type="nucleotide sequence ID" value="NZ_BAAACR010000002.1"/>
</dbReference>
<gene>
    <name evidence="2" type="ORF">GCM10008919_06250</name>
</gene>
<feature type="transmembrane region" description="Helical" evidence="1">
    <location>
        <begin position="97"/>
        <end position="119"/>
    </location>
</feature>
<keyword evidence="3" id="KW-1185">Reference proteome</keyword>
<protein>
    <submittedName>
        <fullName evidence="2">Uncharacterized protein</fullName>
    </submittedName>
</protein>